<dbReference type="HOGENOM" id="CLU_1088153_0_0_1"/>
<name>C5Z874_SORBI</name>
<reference evidence="3" key="2">
    <citation type="journal article" date="2018" name="Plant J.">
        <title>The Sorghum bicolor reference genome: improved assembly, gene annotations, a transcriptome atlas, and signatures of genome organization.</title>
        <authorList>
            <person name="McCormick R.F."/>
            <person name="Truong S.K."/>
            <person name="Sreedasyam A."/>
            <person name="Jenkins J."/>
            <person name="Shu S."/>
            <person name="Sims D."/>
            <person name="Kennedy M."/>
            <person name="Amirebrahimi M."/>
            <person name="Weers B.D."/>
            <person name="McKinley B."/>
            <person name="Mattison A."/>
            <person name="Morishige D.T."/>
            <person name="Grimwood J."/>
            <person name="Schmutz J."/>
            <person name="Mullet J.E."/>
        </authorList>
    </citation>
    <scope>NUCLEOTIDE SEQUENCE [LARGE SCALE GENOMIC DNA]</scope>
    <source>
        <strain evidence="3">cv. BTx623</strain>
    </source>
</reference>
<evidence type="ECO:0000313" key="2">
    <source>
        <dbReference type="EMBL" id="EER90239.2"/>
    </source>
</evidence>
<organism evidence="2 3">
    <name type="scientific">Sorghum bicolor</name>
    <name type="common">Sorghum</name>
    <name type="synonym">Sorghum vulgare</name>
    <dbReference type="NCBI Taxonomy" id="4558"/>
    <lineage>
        <taxon>Eukaryota</taxon>
        <taxon>Viridiplantae</taxon>
        <taxon>Streptophyta</taxon>
        <taxon>Embryophyta</taxon>
        <taxon>Tracheophyta</taxon>
        <taxon>Spermatophyta</taxon>
        <taxon>Magnoliopsida</taxon>
        <taxon>Liliopsida</taxon>
        <taxon>Poales</taxon>
        <taxon>Poaceae</taxon>
        <taxon>PACMAD clade</taxon>
        <taxon>Panicoideae</taxon>
        <taxon>Andropogonodae</taxon>
        <taxon>Andropogoneae</taxon>
        <taxon>Sorghinae</taxon>
        <taxon>Sorghum</taxon>
    </lineage>
</organism>
<protein>
    <submittedName>
        <fullName evidence="2">Uncharacterized protein</fullName>
    </submittedName>
</protein>
<proteinExistence type="predicted"/>
<dbReference type="Gramene" id="EER90239">
    <property type="protein sequence ID" value="EER90239"/>
    <property type="gene ID" value="SORBI_3010G233100"/>
</dbReference>
<dbReference type="EMBL" id="CM000769">
    <property type="protein sequence ID" value="EER90239.2"/>
    <property type="molecule type" value="Genomic_DNA"/>
</dbReference>
<evidence type="ECO:0000313" key="3">
    <source>
        <dbReference type="Proteomes" id="UP000000768"/>
    </source>
</evidence>
<sequence>MPVLDPPCHSVLQALMNLVIGLYRVVSTFHMFIGTCGLYLNRSTEPVSVITVTNNLHILFGGLVMIMMRPFSICSSCRSAFDLPSMRTSAVRTIHLVDRANSFFFLLGCPFVMSLIFQMRFMFSKGKDNIQIGIQT</sequence>
<keyword evidence="1" id="KW-1133">Transmembrane helix</keyword>
<dbReference type="InParanoid" id="C5Z874"/>
<evidence type="ECO:0000256" key="1">
    <source>
        <dbReference type="SAM" id="Phobius"/>
    </source>
</evidence>
<reference evidence="2 3" key="1">
    <citation type="journal article" date="2009" name="Nature">
        <title>The Sorghum bicolor genome and the diversification of grasses.</title>
        <authorList>
            <person name="Paterson A.H."/>
            <person name="Bowers J.E."/>
            <person name="Bruggmann R."/>
            <person name="Dubchak I."/>
            <person name="Grimwood J."/>
            <person name="Gundlach H."/>
            <person name="Haberer G."/>
            <person name="Hellsten U."/>
            <person name="Mitros T."/>
            <person name="Poliakov A."/>
            <person name="Schmutz J."/>
            <person name="Spannagl M."/>
            <person name="Tang H."/>
            <person name="Wang X."/>
            <person name="Wicker T."/>
            <person name="Bharti A.K."/>
            <person name="Chapman J."/>
            <person name="Feltus F.A."/>
            <person name="Gowik U."/>
            <person name="Grigoriev I.V."/>
            <person name="Lyons E."/>
            <person name="Maher C.A."/>
            <person name="Martis M."/>
            <person name="Narechania A."/>
            <person name="Otillar R.P."/>
            <person name="Penning B.W."/>
            <person name="Salamov A.A."/>
            <person name="Wang Y."/>
            <person name="Zhang L."/>
            <person name="Carpita N.C."/>
            <person name="Freeling M."/>
            <person name="Gingle A.R."/>
            <person name="Hash C.T."/>
            <person name="Keller B."/>
            <person name="Klein P."/>
            <person name="Kresovich S."/>
            <person name="McCann M.C."/>
            <person name="Ming R."/>
            <person name="Peterson D.G."/>
            <person name="Mehboob-ur-Rahman"/>
            <person name="Ware D."/>
            <person name="Westhoff P."/>
            <person name="Mayer K.F."/>
            <person name="Messing J."/>
            <person name="Rokhsar D.S."/>
        </authorList>
    </citation>
    <scope>NUCLEOTIDE SEQUENCE [LARGE SCALE GENOMIC DNA]</scope>
    <source>
        <strain evidence="3">cv. BTx623</strain>
    </source>
</reference>
<keyword evidence="3" id="KW-1185">Reference proteome</keyword>
<feature type="transmembrane region" description="Helical" evidence="1">
    <location>
        <begin position="47"/>
        <end position="68"/>
    </location>
</feature>
<gene>
    <name evidence="2" type="ORF">SORBI_3010G233100</name>
</gene>
<feature type="transmembrane region" description="Helical" evidence="1">
    <location>
        <begin position="103"/>
        <end position="123"/>
    </location>
</feature>
<dbReference type="AlphaFoldDB" id="C5Z874"/>
<dbReference type="Proteomes" id="UP000000768">
    <property type="component" value="Chromosome 10"/>
</dbReference>
<feature type="transmembrane region" description="Helical" evidence="1">
    <location>
        <begin position="20"/>
        <end position="40"/>
    </location>
</feature>
<keyword evidence="1" id="KW-0812">Transmembrane</keyword>
<keyword evidence="1" id="KW-0472">Membrane</keyword>
<accession>C5Z874</accession>